<name>A0A6L7F3F0_9ACTN</name>
<evidence type="ECO:0000313" key="2">
    <source>
        <dbReference type="Proteomes" id="UP000473325"/>
    </source>
</evidence>
<dbReference type="EMBL" id="WUEK01000014">
    <property type="protein sequence ID" value="MXG91757.1"/>
    <property type="molecule type" value="Genomic_DNA"/>
</dbReference>
<protein>
    <submittedName>
        <fullName evidence="1">Uncharacterized protein</fullName>
    </submittedName>
</protein>
<reference evidence="1 2" key="1">
    <citation type="submission" date="2019-12" db="EMBL/GenBank/DDBJ databases">
        <authorList>
            <person name="Kun Z."/>
        </authorList>
    </citation>
    <scope>NUCLEOTIDE SEQUENCE [LARGE SCALE GENOMIC DNA]</scope>
    <source>
        <strain evidence="1 2">YIM 123512</strain>
    </source>
</reference>
<organism evidence="1 2">
    <name type="scientific">Nocardioides flavescens</name>
    <dbReference type="NCBI Taxonomy" id="2691959"/>
    <lineage>
        <taxon>Bacteria</taxon>
        <taxon>Bacillati</taxon>
        <taxon>Actinomycetota</taxon>
        <taxon>Actinomycetes</taxon>
        <taxon>Propionibacteriales</taxon>
        <taxon>Nocardioidaceae</taxon>
        <taxon>Nocardioides</taxon>
    </lineage>
</organism>
<gene>
    <name evidence="1" type="ORF">GRQ65_19630</name>
</gene>
<comment type="caution">
    <text evidence="1">The sequence shown here is derived from an EMBL/GenBank/DDBJ whole genome shotgun (WGS) entry which is preliminary data.</text>
</comment>
<keyword evidence="2" id="KW-1185">Reference proteome</keyword>
<dbReference type="AlphaFoldDB" id="A0A6L7F3F0"/>
<accession>A0A6L7F3F0</accession>
<evidence type="ECO:0000313" key="1">
    <source>
        <dbReference type="EMBL" id="MXG91757.1"/>
    </source>
</evidence>
<proteinExistence type="predicted"/>
<sequence length="90" mass="9698">MTLYGHFFRSGCNDTGNCVDEERPLPPVTLLVTYPGGGTEELGPLTPAGWDSGFRTELTIPAGTPPGRIRVRYDGQPRPQRPFVLVVGAA</sequence>
<dbReference type="Proteomes" id="UP000473325">
    <property type="component" value="Unassembled WGS sequence"/>
</dbReference>